<name>B1X1E2_CROS5</name>
<accession>B1X1E2</accession>
<dbReference type="InterPro" id="IPR032568">
    <property type="entry name" value="DUF4926"/>
</dbReference>
<dbReference type="KEGG" id="cyt:cce_2021"/>
<evidence type="ECO:0008006" key="3">
    <source>
        <dbReference type="Google" id="ProtNLM"/>
    </source>
</evidence>
<keyword evidence="2" id="KW-1185">Reference proteome</keyword>
<dbReference type="eggNOG" id="ENOG50331A9">
    <property type="taxonomic scope" value="Bacteria"/>
</dbReference>
<sequence length="96" mass="10781">MLSPLIFWRSNKMKTDKVKLLDVVALTVDIPEDKLFKGQVGTVVDILADGTAYEVEFSDRNGRTYESLGLSADQFMILHFEPINPNSTSEMITTKV</sequence>
<dbReference type="AlphaFoldDB" id="B1X1E2"/>
<evidence type="ECO:0000313" key="2">
    <source>
        <dbReference type="Proteomes" id="UP000001203"/>
    </source>
</evidence>
<dbReference type="Proteomes" id="UP000001203">
    <property type="component" value="Chromosome circular"/>
</dbReference>
<gene>
    <name evidence="1" type="ordered locus">cce_2021</name>
</gene>
<proteinExistence type="predicted"/>
<protein>
    <recommendedName>
        <fullName evidence="3">DUF4926 domain-containing protein</fullName>
    </recommendedName>
</protein>
<evidence type="ECO:0000313" key="1">
    <source>
        <dbReference type="EMBL" id="ACB51371.1"/>
    </source>
</evidence>
<dbReference type="EMBL" id="CP000806">
    <property type="protein sequence ID" value="ACB51371.1"/>
    <property type="molecule type" value="Genomic_DNA"/>
</dbReference>
<dbReference type="STRING" id="43989.cce_2021"/>
<organism evidence="1 2">
    <name type="scientific">Crocosphaera subtropica (strain ATCC 51142 / BH68)</name>
    <name type="common">Cyanothece sp. (strain ATCC 51142)</name>
    <dbReference type="NCBI Taxonomy" id="43989"/>
    <lineage>
        <taxon>Bacteria</taxon>
        <taxon>Bacillati</taxon>
        <taxon>Cyanobacteriota</taxon>
        <taxon>Cyanophyceae</taxon>
        <taxon>Oscillatoriophycideae</taxon>
        <taxon>Chroococcales</taxon>
        <taxon>Aphanothecaceae</taxon>
        <taxon>Crocosphaera</taxon>
        <taxon>Crocosphaera subtropica</taxon>
    </lineage>
</organism>
<reference evidence="1 2" key="1">
    <citation type="journal article" date="2008" name="Proc. Natl. Acad. Sci. U.S.A.">
        <title>The genome of Cyanothece 51142, a unicellular diazotrophic cyanobacterium important in the marine nitrogen cycle.</title>
        <authorList>
            <person name="Welsh E.A."/>
            <person name="Liberton M."/>
            <person name="Stoeckel J."/>
            <person name="Loh T."/>
            <person name="Elvitigala T."/>
            <person name="Wang C."/>
            <person name="Wollam A."/>
            <person name="Fulton R.S."/>
            <person name="Clifton S.W."/>
            <person name="Jacobs J.M."/>
            <person name="Aurora R."/>
            <person name="Ghosh B.K."/>
            <person name="Sherman L.A."/>
            <person name="Smith R.D."/>
            <person name="Wilson R.K."/>
            <person name="Pakrasi H.B."/>
        </authorList>
    </citation>
    <scope>NUCLEOTIDE SEQUENCE [LARGE SCALE GENOMIC DNA]</scope>
    <source>
        <strain evidence="2">ATCC 51142 / BH68</strain>
    </source>
</reference>
<dbReference type="Pfam" id="PF16277">
    <property type="entry name" value="DUF4926"/>
    <property type="match status" value="1"/>
</dbReference>
<dbReference type="HOGENOM" id="CLU_174734_1_0_3"/>